<dbReference type="OrthoDB" id="9994905at2759"/>
<dbReference type="PROSITE" id="PS50238">
    <property type="entry name" value="RHOGAP"/>
    <property type="match status" value="1"/>
</dbReference>
<sequence length="514" mass="56770">MSSWGEKMTSVVTACGTTHGIPYARRLEKVKFGVPLDQVCKKDIPGPLLVMLLKLNKEGPFKRDVFRAPGHQGNMRKLVHFLQQGRLVNIHTFSVNTIASVLKKFLRKIPGGIFGPENEKELFTIIRMENTEAKLERVHQLLLDLPIYSQHLLVLLFGTFRVIHSNSVKAQTGMSAEALGVSDCIDECLEKLLLATKVTTFFIEHFGIRNLFGRDNYEYYAKLTGRILKVEDEWIFFTYPPVILGGSRDDMDPSLNRIPSDDEGCGGENCPLDPQGRLSISLDDHQQNVSSPSSCGSPLEPLHNLNTIASPISGRNTIPGRSEFKSYTCLPQVHERQTERMKHRSEWFLSDPSGLVTVKCRPGPLALPLQLCLLQLVGESATKDRLLYRGKSKLEKCFSYQFNNTPSSVQSAPWTIKGTSLQQLSGEIGGVPASSSPPSSAPPTTTSSIQNPQVTNVSTGSSSCNLRRRLSDKERRLVRRSSSKRKDKENGGGPSLKRAGSADSGSGGGSRLYE</sequence>
<accession>A0A7R8CQV3</accession>
<dbReference type="PANTHER" id="PTHR23179">
    <property type="entry name" value="T-CELL ACTIVATION RHO GTPASE ACTIVATING PROTEIN-RELATED"/>
    <property type="match status" value="1"/>
</dbReference>
<keyword evidence="3" id="KW-1185">Reference proteome</keyword>
<feature type="region of interest" description="Disordered" evidence="1">
    <location>
        <begin position="426"/>
        <end position="514"/>
    </location>
</feature>
<evidence type="ECO:0000313" key="2">
    <source>
        <dbReference type="EMBL" id="CAF2898978.1"/>
    </source>
</evidence>
<dbReference type="AlphaFoldDB" id="A0A7R8CQV3"/>
<dbReference type="Gene3D" id="1.10.555.10">
    <property type="entry name" value="Rho GTPase activation protein"/>
    <property type="match status" value="1"/>
</dbReference>
<name>A0A7R8CQV3_LEPSM</name>
<feature type="compositionally biased region" description="Gly residues" evidence="1">
    <location>
        <begin position="505"/>
        <end position="514"/>
    </location>
</feature>
<dbReference type="PANTHER" id="PTHR23179:SF27">
    <property type="entry name" value="RHO GTPASE ACTIVATING PROTEIN AT 71E, ISOFORM D"/>
    <property type="match status" value="1"/>
</dbReference>
<dbReference type="InterPro" id="IPR008936">
    <property type="entry name" value="Rho_GTPase_activation_prot"/>
</dbReference>
<protein>
    <submittedName>
        <fullName evidence="2">ARHGAP20</fullName>
    </submittedName>
</protein>
<organism evidence="2 3">
    <name type="scientific">Lepeophtheirus salmonis</name>
    <name type="common">Salmon louse</name>
    <name type="synonym">Caligus salmonis</name>
    <dbReference type="NCBI Taxonomy" id="72036"/>
    <lineage>
        <taxon>Eukaryota</taxon>
        <taxon>Metazoa</taxon>
        <taxon>Ecdysozoa</taxon>
        <taxon>Arthropoda</taxon>
        <taxon>Crustacea</taxon>
        <taxon>Multicrustacea</taxon>
        <taxon>Hexanauplia</taxon>
        <taxon>Copepoda</taxon>
        <taxon>Siphonostomatoida</taxon>
        <taxon>Caligidae</taxon>
        <taxon>Lepeophtheirus</taxon>
    </lineage>
</organism>
<dbReference type="SMART" id="SM00324">
    <property type="entry name" value="RhoGAP"/>
    <property type="match status" value="1"/>
</dbReference>
<dbReference type="GO" id="GO:0007165">
    <property type="term" value="P:signal transduction"/>
    <property type="evidence" value="ECO:0007669"/>
    <property type="project" value="InterPro"/>
</dbReference>
<dbReference type="InterPro" id="IPR000198">
    <property type="entry name" value="RhoGAP_dom"/>
</dbReference>
<proteinExistence type="predicted"/>
<feature type="compositionally biased region" description="Low complexity" evidence="1">
    <location>
        <begin position="432"/>
        <end position="448"/>
    </location>
</feature>
<evidence type="ECO:0000313" key="3">
    <source>
        <dbReference type="Proteomes" id="UP000675881"/>
    </source>
</evidence>
<dbReference type="GO" id="GO:0005096">
    <property type="term" value="F:GTPase activator activity"/>
    <property type="evidence" value="ECO:0007669"/>
    <property type="project" value="TreeGrafter"/>
</dbReference>
<dbReference type="EMBL" id="HG994582">
    <property type="protein sequence ID" value="CAF2898978.1"/>
    <property type="molecule type" value="Genomic_DNA"/>
</dbReference>
<dbReference type="CDD" id="cd00159">
    <property type="entry name" value="RhoGAP"/>
    <property type="match status" value="1"/>
</dbReference>
<dbReference type="SUPFAM" id="SSF48350">
    <property type="entry name" value="GTPase activation domain, GAP"/>
    <property type="match status" value="1"/>
</dbReference>
<dbReference type="Pfam" id="PF00620">
    <property type="entry name" value="RhoGAP"/>
    <property type="match status" value="1"/>
</dbReference>
<reference evidence="2" key="1">
    <citation type="submission" date="2021-02" db="EMBL/GenBank/DDBJ databases">
        <authorList>
            <person name="Bekaert M."/>
        </authorList>
    </citation>
    <scope>NUCLEOTIDE SEQUENCE</scope>
    <source>
        <strain evidence="2">IoA-00</strain>
    </source>
</reference>
<dbReference type="Proteomes" id="UP000675881">
    <property type="component" value="Chromosome 3"/>
</dbReference>
<evidence type="ECO:0000256" key="1">
    <source>
        <dbReference type="SAM" id="MobiDB-lite"/>
    </source>
</evidence>
<feature type="compositionally biased region" description="Polar residues" evidence="1">
    <location>
        <begin position="449"/>
        <end position="465"/>
    </location>
</feature>
<gene>
    <name evidence="2" type="ORF">LSAA_7041</name>
</gene>